<dbReference type="EMBL" id="JASITI010000056">
    <property type="protein sequence ID" value="MDK9500191.1"/>
    <property type="molecule type" value="Genomic_DNA"/>
</dbReference>
<dbReference type="Pfam" id="PF03328">
    <property type="entry name" value="HpcH_HpaI"/>
    <property type="match status" value="1"/>
</dbReference>
<evidence type="ECO:0000256" key="3">
    <source>
        <dbReference type="ARBA" id="ARBA00022842"/>
    </source>
</evidence>
<dbReference type="InterPro" id="IPR005000">
    <property type="entry name" value="Aldolase/citrate-lyase_domain"/>
</dbReference>
<keyword evidence="3" id="KW-0460">Magnesium</keyword>
<evidence type="ECO:0000313" key="5">
    <source>
        <dbReference type="EMBL" id="MDK9500191.1"/>
    </source>
</evidence>
<dbReference type="InterPro" id="IPR015813">
    <property type="entry name" value="Pyrv/PenolPyrv_kinase-like_dom"/>
</dbReference>
<evidence type="ECO:0000256" key="1">
    <source>
        <dbReference type="ARBA" id="ARBA00001946"/>
    </source>
</evidence>
<dbReference type="InterPro" id="IPR040442">
    <property type="entry name" value="Pyrv_kinase-like_dom_sf"/>
</dbReference>
<keyword evidence="5" id="KW-0456">Lyase</keyword>
<comment type="caution">
    <text evidence="5">The sequence shown here is derived from an EMBL/GenBank/DDBJ whole genome shotgun (WGS) entry which is preliminary data.</text>
</comment>
<reference evidence="5 6" key="1">
    <citation type="submission" date="2023-05" db="EMBL/GenBank/DDBJ databases">
        <title>Sequencing and Assembly of Streptomyces sp. NP73.</title>
        <authorList>
            <person name="Konwar A.N."/>
            <person name="Saikia K."/>
            <person name="Thakur D."/>
        </authorList>
    </citation>
    <scope>NUCLEOTIDE SEQUENCE [LARGE SCALE GENOMIC DNA]</scope>
    <source>
        <strain evidence="5 6">NP73</strain>
    </source>
</reference>
<evidence type="ECO:0000313" key="6">
    <source>
        <dbReference type="Proteomes" id="UP001223390"/>
    </source>
</evidence>
<evidence type="ECO:0000259" key="4">
    <source>
        <dbReference type="Pfam" id="PF03328"/>
    </source>
</evidence>
<dbReference type="SUPFAM" id="SSF51621">
    <property type="entry name" value="Phosphoenolpyruvate/pyruvate domain"/>
    <property type="match status" value="1"/>
</dbReference>
<dbReference type="PANTHER" id="PTHR32308">
    <property type="entry name" value="LYASE BETA SUBUNIT, PUTATIVE (AFU_ORTHOLOGUE AFUA_4G13030)-RELATED"/>
    <property type="match status" value="1"/>
</dbReference>
<proteinExistence type="predicted"/>
<dbReference type="InterPro" id="IPR011206">
    <property type="entry name" value="Citrate_lyase_beta/mcl1/mcl2"/>
</dbReference>
<dbReference type="RefSeq" id="WP_285345869.1">
    <property type="nucleotide sequence ID" value="NZ_JASITI010000056.1"/>
</dbReference>
<accession>A0ABT7H404</accession>
<keyword evidence="2" id="KW-0479">Metal-binding</keyword>
<gene>
    <name evidence="5" type="ORF">QEZ40_005819</name>
</gene>
<dbReference type="Gene3D" id="3.20.20.60">
    <property type="entry name" value="Phosphoenolpyruvate-binding domains"/>
    <property type="match status" value="1"/>
</dbReference>
<dbReference type="Proteomes" id="UP001223390">
    <property type="component" value="Unassembled WGS sequence"/>
</dbReference>
<feature type="non-terminal residue" evidence="5">
    <location>
        <position position="1"/>
    </location>
</feature>
<keyword evidence="6" id="KW-1185">Reference proteome</keyword>
<comment type="cofactor">
    <cofactor evidence="1">
        <name>Mg(2+)</name>
        <dbReference type="ChEBI" id="CHEBI:18420"/>
    </cofactor>
</comment>
<dbReference type="GO" id="GO:0016829">
    <property type="term" value="F:lyase activity"/>
    <property type="evidence" value="ECO:0007669"/>
    <property type="project" value="UniProtKB-KW"/>
</dbReference>
<organism evidence="5 6">
    <name type="scientific">Streptomyces katrae</name>
    <dbReference type="NCBI Taxonomy" id="68223"/>
    <lineage>
        <taxon>Bacteria</taxon>
        <taxon>Bacillati</taxon>
        <taxon>Actinomycetota</taxon>
        <taxon>Actinomycetes</taxon>
        <taxon>Kitasatosporales</taxon>
        <taxon>Streptomycetaceae</taxon>
        <taxon>Streptomyces</taxon>
    </lineage>
</organism>
<feature type="domain" description="HpcH/HpaI aldolase/citrate lyase" evidence="4">
    <location>
        <begin position="12"/>
        <end position="215"/>
    </location>
</feature>
<evidence type="ECO:0000256" key="2">
    <source>
        <dbReference type="ARBA" id="ARBA00022723"/>
    </source>
</evidence>
<dbReference type="PANTHER" id="PTHR32308:SF10">
    <property type="entry name" value="CITRATE LYASE SUBUNIT BETA"/>
    <property type="match status" value="1"/>
</dbReference>
<dbReference type="PIRSF" id="PIRSF015582">
    <property type="entry name" value="Cit_lyase_B"/>
    <property type="match status" value="1"/>
</dbReference>
<protein>
    <submittedName>
        <fullName evidence="5">CoA ester lyase</fullName>
    </submittedName>
</protein>
<sequence length="280" mass="28978">DRGPPPPRPAVRTWLYVPGDRPERFGKALACGADAVVIDLEDAVAPVRKAAARDAVAGFLDRGHPRPVYVRVNPPGRGGEEDLTALRGTRVSGVRIPKCERPAQVAEAARLLPGVPLVPLLETALGIEHAHALATGHAMVSGLAFGEADLAAELGTGHRDVLDAAAHRVLLAAAAARLPRPPLSVFPAVRDLDGLAVDCVRGRERGFFGRSVVHPAQVAVVNSVFTPGAGEVEAARRLVESVERAGAGGAGAWLDANGGLVDAAALRRARAVLDTASDAS</sequence>
<name>A0ABT7H404_9ACTN</name>